<evidence type="ECO:0000256" key="6">
    <source>
        <dbReference type="ARBA" id="ARBA00022692"/>
    </source>
</evidence>
<dbReference type="CDD" id="cd06225">
    <property type="entry name" value="HAMP"/>
    <property type="match status" value="1"/>
</dbReference>
<keyword evidence="6 11" id="KW-0812">Transmembrane</keyword>
<dbReference type="EC" id="2.7.13.3" evidence="3"/>
<dbReference type="SUPFAM" id="SSF158472">
    <property type="entry name" value="HAMP domain-like"/>
    <property type="match status" value="1"/>
</dbReference>
<evidence type="ECO:0000256" key="8">
    <source>
        <dbReference type="ARBA" id="ARBA00022989"/>
    </source>
</evidence>
<evidence type="ECO:0000256" key="2">
    <source>
        <dbReference type="ARBA" id="ARBA00004236"/>
    </source>
</evidence>
<evidence type="ECO:0000256" key="10">
    <source>
        <dbReference type="ARBA" id="ARBA00023136"/>
    </source>
</evidence>
<dbReference type="PANTHER" id="PTHR45436:SF5">
    <property type="entry name" value="SENSOR HISTIDINE KINASE TRCS"/>
    <property type="match status" value="1"/>
</dbReference>
<dbReference type="InterPro" id="IPR003594">
    <property type="entry name" value="HATPase_dom"/>
</dbReference>
<dbReference type="Gene3D" id="1.10.287.130">
    <property type="match status" value="1"/>
</dbReference>
<dbReference type="Proteomes" id="UP000198282">
    <property type="component" value="Unassembled WGS sequence"/>
</dbReference>
<dbReference type="CDD" id="cd00082">
    <property type="entry name" value="HisKA"/>
    <property type="match status" value="1"/>
</dbReference>
<comment type="catalytic activity">
    <reaction evidence="1">
        <text>ATP + protein L-histidine = ADP + protein N-phospho-L-histidine.</text>
        <dbReference type="EC" id="2.7.13.3"/>
    </reaction>
</comment>
<dbReference type="AlphaFoldDB" id="A0A239PAC2"/>
<dbReference type="PRINTS" id="PR00344">
    <property type="entry name" value="BCTRLSENSOR"/>
</dbReference>
<dbReference type="InterPro" id="IPR004358">
    <property type="entry name" value="Sig_transdc_His_kin-like_C"/>
</dbReference>
<dbReference type="SMART" id="SM00387">
    <property type="entry name" value="HATPase_c"/>
    <property type="match status" value="1"/>
</dbReference>
<dbReference type="Pfam" id="PF00512">
    <property type="entry name" value="HisKA"/>
    <property type="match status" value="1"/>
</dbReference>
<evidence type="ECO:0000313" key="15">
    <source>
        <dbReference type="Proteomes" id="UP000198282"/>
    </source>
</evidence>
<dbReference type="Pfam" id="PF02518">
    <property type="entry name" value="HATPase_c"/>
    <property type="match status" value="1"/>
</dbReference>
<dbReference type="Pfam" id="PF00672">
    <property type="entry name" value="HAMP"/>
    <property type="match status" value="1"/>
</dbReference>
<evidence type="ECO:0000259" key="12">
    <source>
        <dbReference type="PROSITE" id="PS50109"/>
    </source>
</evidence>
<comment type="subcellular location">
    <subcellularLocation>
        <location evidence="2">Cell membrane</location>
    </subcellularLocation>
</comment>
<feature type="domain" description="Histidine kinase" evidence="12">
    <location>
        <begin position="279"/>
        <end position="485"/>
    </location>
</feature>
<dbReference type="EMBL" id="FZOD01000109">
    <property type="protein sequence ID" value="SNT64017.1"/>
    <property type="molecule type" value="Genomic_DNA"/>
</dbReference>
<dbReference type="InterPro" id="IPR003660">
    <property type="entry name" value="HAMP_dom"/>
</dbReference>
<proteinExistence type="predicted"/>
<dbReference type="PROSITE" id="PS50109">
    <property type="entry name" value="HIS_KIN"/>
    <property type="match status" value="1"/>
</dbReference>
<keyword evidence="5" id="KW-0808">Transferase</keyword>
<dbReference type="InterPro" id="IPR036097">
    <property type="entry name" value="HisK_dim/P_sf"/>
</dbReference>
<reference evidence="14 15" key="1">
    <citation type="submission" date="2017-06" db="EMBL/GenBank/DDBJ databases">
        <authorList>
            <person name="Kim H.J."/>
            <person name="Triplett B.A."/>
        </authorList>
    </citation>
    <scope>NUCLEOTIDE SEQUENCE [LARGE SCALE GENOMIC DNA]</scope>
    <source>
        <strain evidence="14 15">CGMCC 4.2132</strain>
    </source>
</reference>
<accession>A0A239PAC2</accession>
<dbReference type="InterPro" id="IPR003661">
    <property type="entry name" value="HisK_dim/P_dom"/>
</dbReference>
<dbReference type="PROSITE" id="PS50885">
    <property type="entry name" value="HAMP"/>
    <property type="match status" value="1"/>
</dbReference>
<feature type="transmembrane region" description="Helical" evidence="11">
    <location>
        <begin position="44"/>
        <end position="65"/>
    </location>
</feature>
<organism evidence="14 15">
    <name type="scientific">Streptosporangium subroseum</name>
    <dbReference type="NCBI Taxonomy" id="106412"/>
    <lineage>
        <taxon>Bacteria</taxon>
        <taxon>Bacillati</taxon>
        <taxon>Actinomycetota</taxon>
        <taxon>Actinomycetes</taxon>
        <taxon>Streptosporangiales</taxon>
        <taxon>Streptosporangiaceae</taxon>
        <taxon>Streptosporangium</taxon>
    </lineage>
</organism>
<protein>
    <recommendedName>
        <fullName evidence="3">histidine kinase</fullName>
        <ecNumber evidence="3">2.7.13.3</ecNumber>
    </recommendedName>
</protein>
<dbReference type="Gene3D" id="3.30.565.10">
    <property type="entry name" value="Histidine kinase-like ATPase, C-terminal domain"/>
    <property type="match status" value="1"/>
</dbReference>
<evidence type="ECO:0000259" key="13">
    <source>
        <dbReference type="PROSITE" id="PS50885"/>
    </source>
</evidence>
<feature type="domain" description="HAMP" evidence="13">
    <location>
        <begin position="218"/>
        <end position="271"/>
    </location>
</feature>
<dbReference type="SUPFAM" id="SSF55874">
    <property type="entry name" value="ATPase domain of HSP90 chaperone/DNA topoisomerase II/histidine kinase"/>
    <property type="match status" value="1"/>
</dbReference>
<feature type="transmembrane region" description="Helical" evidence="11">
    <location>
        <begin position="196"/>
        <end position="217"/>
    </location>
</feature>
<keyword evidence="7 14" id="KW-0418">Kinase</keyword>
<keyword evidence="10 11" id="KW-0472">Membrane</keyword>
<dbReference type="SMART" id="SM00388">
    <property type="entry name" value="HisKA"/>
    <property type="match status" value="1"/>
</dbReference>
<evidence type="ECO:0000256" key="3">
    <source>
        <dbReference type="ARBA" id="ARBA00012438"/>
    </source>
</evidence>
<dbReference type="OrthoDB" id="9786919at2"/>
<keyword evidence="9" id="KW-0902">Two-component regulatory system</keyword>
<evidence type="ECO:0000313" key="14">
    <source>
        <dbReference type="EMBL" id="SNT64017.1"/>
    </source>
</evidence>
<evidence type="ECO:0000256" key="9">
    <source>
        <dbReference type="ARBA" id="ARBA00023012"/>
    </source>
</evidence>
<dbReference type="GO" id="GO:0000155">
    <property type="term" value="F:phosphorelay sensor kinase activity"/>
    <property type="evidence" value="ECO:0007669"/>
    <property type="project" value="InterPro"/>
</dbReference>
<evidence type="ECO:0000256" key="11">
    <source>
        <dbReference type="SAM" id="Phobius"/>
    </source>
</evidence>
<dbReference type="SMART" id="SM00304">
    <property type="entry name" value="HAMP"/>
    <property type="match status" value="1"/>
</dbReference>
<evidence type="ECO:0000256" key="1">
    <source>
        <dbReference type="ARBA" id="ARBA00000085"/>
    </source>
</evidence>
<name>A0A239PAC2_9ACTN</name>
<dbReference type="PANTHER" id="PTHR45436">
    <property type="entry name" value="SENSOR HISTIDINE KINASE YKOH"/>
    <property type="match status" value="1"/>
</dbReference>
<evidence type="ECO:0000256" key="5">
    <source>
        <dbReference type="ARBA" id="ARBA00022679"/>
    </source>
</evidence>
<evidence type="ECO:0000256" key="4">
    <source>
        <dbReference type="ARBA" id="ARBA00022553"/>
    </source>
</evidence>
<keyword evidence="8 11" id="KW-1133">Transmembrane helix</keyword>
<keyword evidence="4" id="KW-0597">Phosphoprotein</keyword>
<dbReference type="InterPro" id="IPR050428">
    <property type="entry name" value="TCS_sensor_his_kinase"/>
</dbReference>
<gene>
    <name evidence="14" type="ORF">SAMN05216276_11094</name>
</gene>
<sequence>MDNLLGGSLRAKPMGVLPWQVRLFDWRGAAIRQRRSLFPRSIRARYALTVGLLFLIVLTVVGAFVDGWIRSKIEADVFRDTRRATFEWADAMQPGYVPPPESTGHVDYLQLVDDQERVTAANAATAGKPPLTTVRPPADDRILNLIEYPSWDDRGILVTILRLSPQAAHLVWNGRPHYVYAGDEQPPGLANHYLEIGIGIAVLFASAAAAWATWVVVGRTLRPVKAISERMREATASDLSLRVPAPPGDDEIAQLAHNSNTYLERLEKAVTSQRRFASMASHELRSPVTALHVQLDEALTYPQQVDPHETIQTALHTTERFQAIIDELLAYTRVKETRTSAPEPLDLSALLQEEMAALSFGTPIWLKATCHPTVLGSRVQLGGVLCNLLANAQRHAHSRVDVTLECAGGQAVVTVQDDGEGISPEDRERVFEPFVRLAEGQRLDPGGCGLGLALSREMVNAHRGSLAIEDSLKGARFVLRLPAMNEDRESA</sequence>
<evidence type="ECO:0000256" key="7">
    <source>
        <dbReference type="ARBA" id="ARBA00022777"/>
    </source>
</evidence>
<dbReference type="InterPro" id="IPR005467">
    <property type="entry name" value="His_kinase_dom"/>
</dbReference>
<keyword evidence="15" id="KW-1185">Reference proteome</keyword>
<dbReference type="SUPFAM" id="SSF47384">
    <property type="entry name" value="Homodimeric domain of signal transducing histidine kinase"/>
    <property type="match status" value="1"/>
</dbReference>
<dbReference type="GO" id="GO:0005886">
    <property type="term" value="C:plasma membrane"/>
    <property type="evidence" value="ECO:0007669"/>
    <property type="project" value="UniProtKB-SubCell"/>
</dbReference>
<dbReference type="InterPro" id="IPR036890">
    <property type="entry name" value="HATPase_C_sf"/>
</dbReference>